<sequence>MPTEEWYSNFVDIDGVDVSTIDDHEVVDIRSVIHWCHKCGIAYRAEDTLTACVLAYTKDEELYHCSASILLMTSRKFIAGFTIIRGSCE</sequence>
<dbReference type="EMBL" id="JARK01001420">
    <property type="protein sequence ID" value="EYC05057.1"/>
    <property type="molecule type" value="Genomic_DNA"/>
</dbReference>
<name>A0A016TR20_9BILA</name>
<keyword evidence="2" id="KW-1185">Reference proteome</keyword>
<gene>
    <name evidence="1" type="primary">Acey_s0084.g1756</name>
    <name evidence="1" type="ORF">Y032_0084g1756</name>
</gene>
<dbReference type="AlphaFoldDB" id="A0A016TR20"/>
<accession>A0A016TR20</accession>
<protein>
    <submittedName>
        <fullName evidence="1">Uncharacterized protein</fullName>
    </submittedName>
</protein>
<evidence type="ECO:0000313" key="2">
    <source>
        <dbReference type="Proteomes" id="UP000024635"/>
    </source>
</evidence>
<dbReference type="Proteomes" id="UP000024635">
    <property type="component" value="Unassembled WGS sequence"/>
</dbReference>
<organism evidence="1 2">
    <name type="scientific">Ancylostoma ceylanicum</name>
    <dbReference type="NCBI Taxonomy" id="53326"/>
    <lineage>
        <taxon>Eukaryota</taxon>
        <taxon>Metazoa</taxon>
        <taxon>Ecdysozoa</taxon>
        <taxon>Nematoda</taxon>
        <taxon>Chromadorea</taxon>
        <taxon>Rhabditida</taxon>
        <taxon>Rhabditina</taxon>
        <taxon>Rhabditomorpha</taxon>
        <taxon>Strongyloidea</taxon>
        <taxon>Ancylostomatidae</taxon>
        <taxon>Ancylostomatinae</taxon>
        <taxon>Ancylostoma</taxon>
    </lineage>
</organism>
<reference evidence="2" key="1">
    <citation type="journal article" date="2015" name="Nat. Genet.">
        <title>The genome and transcriptome of the zoonotic hookworm Ancylostoma ceylanicum identify infection-specific gene families.</title>
        <authorList>
            <person name="Schwarz E.M."/>
            <person name="Hu Y."/>
            <person name="Antoshechkin I."/>
            <person name="Miller M.M."/>
            <person name="Sternberg P.W."/>
            <person name="Aroian R.V."/>
        </authorList>
    </citation>
    <scope>NUCLEOTIDE SEQUENCE</scope>
    <source>
        <strain evidence="2">HY135</strain>
    </source>
</reference>
<evidence type="ECO:0000313" key="1">
    <source>
        <dbReference type="EMBL" id="EYC05057.1"/>
    </source>
</evidence>
<comment type="caution">
    <text evidence="1">The sequence shown here is derived from an EMBL/GenBank/DDBJ whole genome shotgun (WGS) entry which is preliminary data.</text>
</comment>
<proteinExistence type="predicted"/>